<accession>A0ABS9H607</accession>
<sequence>MQRYYSRIYWHFTGSPKDGHLEAHSPDELLKVSKPKSDEESIYILLSILESSSLIASSSEQVGRHKTGNFCSTTDIPFKDLVNHSRYYGKAAIGFKAAIIHEHFLPVCYVPVNHTLLNEKLEQKHPLIDFVKVTDFHPPEGHTFYREKEWRKIGDFKFSKTDVAAIVVPDQSVKKLQTYLREHQYPENISVCSWQLVEEA</sequence>
<dbReference type="Proteomes" id="UP001649381">
    <property type="component" value="Unassembled WGS sequence"/>
</dbReference>
<evidence type="ECO:0000313" key="1">
    <source>
        <dbReference type="EMBL" id="MCF6139297.1"/>
    </source>
</evidence>
<dbReference type="EMBL" id="JAKIJS010000002">
    <property type="protein sequence ID" value="MCF6139297.1"/>
    <property type="molecule type" value="Genomic_DNA"/>
</dbReference>
<comment type="caution">
    <text evidence="1">The sequence shown here is derived from an EMBL/GenBank/DDBJ whole genome shotgun (WGS) entry which is preliminary data.</text>
</comment>
<dbReference type="InterPro" id="IPR021223">
    <property type="entry name" value="AbiGi"/>
</dbReference>
<keyword evidence="2" id="KW-1185">Reference proteome</keyword>
<gene>
    <name evidence="1" type="ORF">L2716_16290</name>
</gene>
<dbReference type="RefSeq" id="WP_236338061.1">
    <property type="nucleotide sequence ID" value="NZ_JAKIJS010000002.1"/>
</dbReference>
<proteinExistence type="predicted"/>
<reference evidence="1 2" key="1">
    <citation type="submission" date="2022-01" db="EMBL/GenBank/DDBJ databases">
        <title>Alkalihalobacillus sp. EGI L200015, a novel bacterium isolated from a salt lake sediment.</title>
        <authorList>
            <person name="Gao L."/>
            <person name="Fang B.-Z."/>
            <person name="Li W.-J."/>
        </authorList>
    </citation>
    <scope>NUCLEOTIDE SEQUENCE [LARGE SCALE GENOMIC DNA]</scope>
    <source>
        <strain evidence="1 2">KCTC 12718</strain>
    </source>
</reference>
<organism evidence="1 2">
    <name type="scientific">Pseudalkalibacillus berkeleyi</name>
    <dbReference type="NCBI Taxonomy" id="1069813"/>
    <lineage>
        <taxon>Bacteria</taxon>
        <taxon>Bacillati</taxon>
        <taxon>Bacillota</taxon>
        <taxon>Bacilli</taxon>
        <taxon>Bacillales</taxon>
        <taxon>Fictibacillaceae</taxon>
        <taxon>Pseudalkalibacillus</taxon>
    </lineage>
</organism>
<protein>
    <submittedName>
        <fullName evidence="1">Abortive infection system antitoxin AbiGi family protein</fullName>
    </submittedName>
</protein>
<evidence type="ECO:0000313" key="2">
    <source>
        <dbReference type="Proteomes" id="UP001649381"/>
    </source>
</evidence>
<name>A0ABS9H607_9BACL</name>
<dbReference type="Pfam" id="PF10899">
    <property type="entry name" value="AbiGi"/>
    <property type="match status" value="1"/>
</dbReference>